<organism evidence="2 3">
    <name type="scientific">Gossypium arboreum</name>
    <name type="common">Tree cotton</name>
    <name type="synonym">Gossypium nanking</name>
    <dbReference type="NCBI Taxonomy" id="29729"/>
    <lineage>
        <taxon>Eukaryota</taxon>
        <taxon>Viridiplantae</taxon>
        <taxon>Streptophyta</taxon>
        <taxon>Embryophyta</taxon>
        <taxon>Tracheophyta</taxon>
        <taxon>Spermatophyta</taxon>
        <taxon>Magnoliopsida</taxon>
        <taxon>eudicotyledons</taxon>
        <taxon>Gunneridae</taxon>
        <taxon>Pentapetalae</taxon>
        <taxon>rosids</taxon>
        <taxon>malvids</taxon>
        <taxon>Malvales</taxon>
        <taxon>Malvaceae</taxon>
        <taxon>Malvoideae</taxon>
        <taxon>Gossypium</taxon>
    </lineage>
</organism>
<protein>
    <submittedName>
        <fullName evidence="2">Uncharacterized protein</fullName>
    </submittedName>
</protein>
<evidence type="ECO:0000313" key="3">
    <source>
        <dbReference type="Proteomes" id="UP001358586"/>
    </source>
</evidence>
<accession>A0ABR0NY53</accession>
<feature type="region of interest" description="Disordered" evidence="1">
    <location>
        <begin position="1"/>
        <end position="23"/>
    </location>
</feature>
<dbReference type="Proteomes" id="UP001358586">
    <property type="component" value="Chromosome 8"/>
</dbReference>
<name>A0ABR0NY53_GOSAR</name>
<reference evidence="2 3" key="1">
    <citation type="submission" date="2023-03" db="EMBL/GenBank/DDBJ databases">
        <title>WGS of Gossypium arboreum.</title>
        <authorList>
            <person name="Yu D."/>
        </authorList>
    </citation>
    <scope>NUCLEOTIDE SEQUENCE [LARGE SCALE GENOMIC DNA]</scope>
    <source>
        <tissue evidence="2">Leaf</tissue>
    </source>
</reference>
<evidence type="ECO:0000313" key="2">
    <source>
        <dbReference type="EMBL" id="KAK5811288.1"/>
    </source>
</evidence>
<keyword evidence="3" id="KW-1185">Reference proteome</keyword>
<comment type="caution">
    <text evidence="2">The sequence shown here is derived from an EMBL/GenBank/DDBJ whole genome shotgun (WGS) entry which is preliminary data.</text>
</comment>
<gene>
    <name evidence="2" type="ORF">PVK06_026616</name>
</gene>
<evidence type="ECO:0000256" key="1">
    <source>
        <dbReference type="SAM" id="MobiDB-lite"/>
    </source>
</evidence>
<dbReference type="EMBL" id="JARKNE010000008">
    <property type="protein sequence ID" value="KAK5811288.1"/>
    <property type="molecule type" value="Genomic_DNA"/>
</dbReference>
<sequence>MVSEAPARPGAEVADGARGSRTTKGLGCRWCPKLLHIQAPRCRWCPRFSHDQGLGCRWCPRLPQDQGPRLPMVSKALAHLSTKVADGARGSCMTKGLGCRCCPRLPQDQGPRCRWWPRLPHDQGPRLPMVPEAPA</sequence>
<proteinExistence type="predicted"/>